<evidence type="ECO:0000256" key="1">
    <source>
        <dbReference type="ARBA" id="ARBA00004429"/>
    </source>
</evidence>
<dbReference type="InterPro" id="IPR002528">
    <property type="entry name" value="MATE_fam"/>
</dbReference>
<sequence length="456" mass="48962">MLPVSWRSELVATSVLAWPLILGGLAQVVMGAVDVMMIGRLGPDAVAASSLATSFLCLALPVGFGLGAAVSAMVAIALGRGLHRVRETRRTARQAFWIIVLSIIPVWFGMSYAENFFLAIGQQPLLAVMAADYVQVSLWGMLPLWGFLVLRSLCTTLGYPLVSMVVTAVAIPLNAALNWVLIYGNAGFEPLGIRGAALATVSVDILMCLALFLYVLVHPRLRRFGLFVEVWRHDWSRFFELLRFAVPVVAAYGLEFCAFTTATFMMGLVGPLELAAHAIVINVITVLYMVPVGLSQAATVRVGLARGALNTVAITRAGWVPLSMGMAFMALCAACVVLFPDVIVALFMGKNTRGSEQVLGLATAYLQICALFQIFDGIQSVSSGVLRGLKDATVPMICMGTGFWVLGLPLAALMAFPLGLGGAGIWYGLAIGLGCVALMLMVRWMRRDRWAMLPAR</sequence>
<dbReference type="EMBL" id="CP014525">
    <property type="protein sequence ID" value="AMW34493.1"/>
    <property type="molecule type" value="Genomic_DNA"/>
</dbReference>
<keyword evidence="6 10" id="KW-1133">Transmembrane helix</keyword>
<dbReference type="GO" id="GO:0042910">
    <property type="term" value="F:xenobiotic transmembrane transporter activity"/>
    <property type="evidence" value="ECO:0007669"/>
    <property type="project" value="InterPro"/>
</dbReference>
<gene>
    <name evidence="11" type="ORF">AY555_04050</name>
</gene>
<reference evidence="11 12" key="1">
    <citation type="submission" date="2016-02" db="EMBL/GenBank/DDBJ databases">
        <title>Complete Genome of H5569, the type strain of the newly described species Haematospirillium jordaniae.</title>
        <authorList>
            <person name="Nicholson A.C."/>
            <person name="Humrighouse B.W."/>
            <person name="Loparov V."/>
            <person name="McQuiston J.R."/>
        </authorList>
    </citation>
    <scope>NUCLEOTIDE SEQUENCE [LARGE SCALE GENOMIC DNA]</scope>
    <source>
        <strain evidence="11 12">H5569</strain>
    </source>
</reference>
<dbReference type="GeneID" id="53316322"/>
<dbReference type="STRING" id="1549855.AY555_04050"/>
<dbReference type="AlphaFoldDB" id="A0A143DDZ3"/>
<evidence type="ECO:0000256" key="3">
    <source>
        <dbReference type="ARBA" id="ARBA00022449"/>
    </source>
</evidence>
<feature type="transmembrane region" description="Helical" evidence="10">
    <location>
        <begin position="424"/>
        <end position="442"/>
    </location>
</feature>
<feature type="transmembrane region" description="Helical" evidence="10">
    <location>
        <begin position="193"/>
        <end position="217"/>
    </location>
</feature>
<feature type="transmembrane region" description="Helical" evidence="10">
    <location>
        <begin position="319"/>
        <end position="346"/>
    </location>
</feature>
<comment type="subcellular location">
    <subcellularLocation>
        <location evidence="1">Cell inner membrane</location>
        <topology evidence="1">Multi-pass membrane protein</topology>
    </subcellularLocation>
</comment>
<keyword evidence="7" id="KW-0406">Ion transport</keyword>
<dbReference type="CDD" id="cd13131">
    <property type="entry name" value="MATE_NorM_like"/>
    <property type="match status" value="1"/>
</dbReference>
<evidence type="ECO:0000256" key="6">
    <source>
        <dbReference type="ARBA" id="ARBA00022989"/>
    </source>
</evidence>
<evidence type="ECO:0000256" key="4">
    <source>
        <dbReference type="ARBA" id="ARBA00022475"/>
    </source>
</evidence>
<dbReference type="PIRSF" id="PIRSF006603">
    <property type="entry name" value="DinF"/>
    <property type="match status" value="1"/>
</dbReference>
<evidence type="ECO:0000256" key="5">
    <source>
        <dbReference type="ARBA" id="ARBA00022692"/>
    </source>
</evidence>
<feature type="transmembrane region" description="Helical" evidence="10">
    <location>
        <begin position="396"/>
        <end position="418"/>
    </location>
</feature>
<evidence type="ECO:0000256" key="10">
    <source>
        <dbReference type="SAM" id="Phobius"/>
    </source>
</evidence>
<dbReference type="RefSeq" id="WP_066133792.1">
    <property type="nucleotide sequence ID" value="NZ_CP014525.1"/>
</dbReference>
<keyword evidence="2" id="KW-0813">Transport</keyword>
<accession>A0A143DDZ3</accession>
<feature type="transmembrane region" description="Helical" evidence="10">
    <location>
        <begin position="47"/>
        <end position="74"/>
    </location>
</feature>
<feature type="transmembrane region" description="Helical" evidence="10">
    <location>
        <begin position="358"/>
        <end position="375"/>
    </location>
</feature>
<evidence type="ECO:0000313" key="12">
    <source>
        <dbReference type="Proteomes" id="UP000076066"/>
    </source>
</evidence>
<dbReference type="InterPro" id="IPR048279">
    <property type="entry name" value="MdtK-like"/>
</dbReference>
<dbReference type="OrthoDB" id="9780160at2"/>
<evidence type="ECO:0000256" key="7">
    <source>
        <dbReference type="ARBA" id="ARBA00023065"/>
    </source>
</evidence>
<keyword evidence="12" id="KW-1185">Reference proteome</keyword>
<feature type="transmembrane region" description="Helical" evidence="10">
    <location>
        <begin position="157"/>
        <end position="181"/>
    </location>
</feature>
<keyword evidence="4" id="KW-1003">Cell membrane</keyword>
<evidence type="ECO:0000256" key="9">
    <source>
        <dbReference type="ARBA" id="ARBA00031636"/>
    </source>
</evidence>
<dbReference type="GO" id="GO:0005886">
    <property type="term" value="C:plasma membrane"/>
    <property type="evidence" value="ECO:0007669"/>
    <property type="project" value="UniProtKB-SubCell"/>
</dbReference>
<evidence type="ECO:0000256" key="8">
    <source>
        <dbReference type="ARBA" id="ARBA00023136"/>
    </source>
</evidence>
<dbReference type="Pfam" id="PF01554">
    <property type="entry name" value="MatE"/>
    <property type="match status" value="2"/>
</dbReference>
<feature type="transmembrane region" description="Helical" evidence="10">
    <location>
        <begin position="274"/>
        <end position="298"/>
    </location>
</feature>
<dbReference type="PANTHER" id="PTHR43298">
    <property type="entry name" value="MULTIDRUG RESISTANCE PROTEIN NORM-RELATED"/>
    <property type="match status" value="1"/>
</dbReference>
<dbReference type="Proteomes" id="UP000076066">
    <property type="component" value="Chromosome"/>
</dbReference>
<feature type="transmembrane region" description="Helical" evidence="10">
    <location>
        <begin position="133"/>
        <end position="150"/>
    </location>
</feature>
<keyword evidence="5 10" id="KW-0812">Transmembrane</keyword>
<feature type="transmembrane region" description="Helical" evidence="10">
    <location>
        <begin position="95"/>
        <end position="113"/>
    </location>
</feature>
<protein>
    <recommendedName>
        <fullName evidence="9">Multidrug-efflux transporter</fullName>
    </recommendedName>
</protein>
<dbReference type="GO" id="GO:0006811">
    <property type="term" value="P:monoatomic ion transport"/>
    <property type="evidence" value="ECO:0007669"/>
    <property type="project" value="UniProtKB-KW"/>
</dbReference>
<name>A0A143DDZ3_9PROT</name>
<dbReference type="KEGG" id="hjo:AY555_04050"/>
<proteinExistence type="predicted"/>
<dbReference type="NCBIfam" id="TIGR00797">
    <property type="entry name" value="matE"/>
    <property type="match status" value="1"/>
</dbReference>
<keyword evidence="8 10" id="KW-0472">Membrane</keyword>
<evidence type="ECO:0000313" key="11">
    <source>
        <dbReference type="EMBL" id="AMW34493.1"/>
    </source>
</evidence>
<dbReference type="InterPro" id="IPR050222">
    <property type="entry name" value="MATE_MdtK"/>
</dbReference>
<dbReference type="PANTHER" id="PTHR43298:SF2">
    <property type="entry name" value="FMN_FAD EXPORTER YEEO-RELATED"/>
    <property type="match status" value="1"/>
</dbReference>
<feature type="transmembrane region" description="Helical" evidence="10">
    <location>
        <begin position="241"/>
        <end position="268"/>
    </location>
</feature>
<dbReference type="GO" id="GO:0015297">
    <property type="term" value="F:antiporter activity"/>
    <property type="evidence" value="ECO:0007669"/>
    <property type="project" value="UniProtKB-KW"/>
</dbReference>
<organism evidence="11 12">
    <name type="scientific">Haematospirillum jordaniae</name>
    <dbReference type="NCBI Taxonomy" id="1549855"/>
    <lineage>
        <taxon>Bacteria</taxon>
        <taxon>Pseudomonadati</taxon>
        <taxon>Pseudomonadota</taxon>
        <taxon>Alphaproteobacteria</taxon>
        <taxon>Rhodospirillales</taxon>
        <taxon>Novispirillaceae</taxon>
        <taxon>Haematospirillum</taxon>
    </lineage>
</organism>
<evidence type="ECO:0000256" key="2">
    <source>
        <dbReference type="ARBA" id="ARBA00022448"/>
    </source>
</evidence>
<keyword evidence="3" id="KW-0050">Antiport</keyword>